<keyword evidence="4 5" id="KW-0804">Transcription</keyword>
<proteinExistence type="inferred from homology"/>
<dbReference type="InterPro" id="IPR012845">
    <property type="entry name" value="RNA_pol_sigma_FliA_WhiG"/>
</dbReference>
<dbReference type="PROSITE" id="PS00715">
    <property type="entry name" value="SIGMA70_1"/>
    <property type="match status" value="1"/>
</dbReference>
<name>A0A0U1KVP4_9FIRM</name>
<keyword evidence="8" id="KW-0969">Cilium</keyword>
<dbReference type="InterPro" id="IPR013324">
    <property type="entry name" value="RNA_pol_sigma_r3/r4-like"/>
</dbReference>
<keyword evidence="1 5" id="KW-0805">Transcription regulation</keyword>
<evidence type="ECO:0000313" key="8">
    <source>
        <dbReference type="EMBL" id="CQR71512.1"/>
    </source>
</evidence>
<dbReference type="GO" id="GO:0016987">
    <property type="term" value="F:sigma factor activity"/>
    <property type="evidence" value="ECO:0007669"/>
    <property type="project" value="UniProtKB-KW"/>
</dbReference>
<dbReference type="Pfam" id="PF04545">
    <property type="entry name" value="Sigma70_r4"/>
    <property type="match status" value="1"/>
</dbReference>
<evidence type="ECO:0000256" key="4">
    <source>
        <dbReference type="ARBA" id="ARBA00023163"/>
    </source>
</evidence>
<dbReference type="Gene3D" id="1.10.1740.10">
    <property type="match status" value="1"/>
</dbReference>
<dbReference type="SUPFAM" id="SSF88659">
    <property type="entry name" value="Sigma3 and sigma4 domains of RNA polymerase sigma factors"/>
    <property type="match status" value="2"/>
</dbReference>
<comment type="similarity">
    <text evidence="5">Belongs to the sigma-70 factor family.</text>
</comment>
<dbReference type="GO" id="GO:0006352">
    <property type="term" value="P:DNA-templated transcription initiation"/>
    <property type="evidence" value="ECO:0007669"/>
    <property type="project" value="InterPro"/>
</dbReference>
<evidence type="ECO:0000313" key="9">
    <source>
        <dbReference type="Proteomes" id="UP000049855"/>
    </source>
</evidence>
<dbReference type="SUPFAM" id="SSF88946">
    <property type="entry name" value="Sigma2 domain of RNA polymerase sigma factors"/>
    <property type="match status" value="1"/>
</dbReference>
<feature type="domain" description="RNA polymerase sigma-70" evidence="7">
    <location>
        <begin position="215"/>
        <end position="241"/>
    </location>
</feature>
<dbReference type="GO" id="GO:0003677">
    <property type="term" value="F:DNA binding"/>
    <property type="evidence" value="ECO:0007669"/>
    <property type="project" value="UniProtKB-KW"/>
</dbReference>
<dbReference type="InterPro" id="IPR007627">
    <property type="entry name" value="RNA_pol_sigma70_r2"/>
</dbReference>
<protein>
    <recommendedName>
        <fullName evidence="5">RNA polymerase sigma factor</fullName>
    </recommendedName>
</protein>
<dbReference type="NCBIfam" id="NF005413">
    <property type="entry name" value="PRK06986.1"/>
    <property type="match status" value="1"/>
</dbReference>
<evidence type="ECO:0000259" key="6">
    <source>
        <dbReference type="PROSITE" id="PS00715"/>
    </source>
</evidence>
<keyword evidence="9" id="KW-1185">Reference proteome</keyword>
<dbReference type="NCBIfam" id="TIGR02937">
    <property type="entry name" value="sigma70-ECF"/>
    <property type="match status" value="1"/>
</dbReference>
<dbReference type="NCBIfam" id="TIGR02479">
    <property type="entry name" value="FliA_WhiG"/>
    <property type="match status" value="1"/>
</dbReference>
<dbReference type="RefSeq" id="WP_021167607.1">
    <property type="nucleotide sequence ID" value="NZ_CTRP01000004.1"/>
</dbReference>
<dbReference type="CDD" id="cd06171">
    <property type="entry name" value="Sigma70_r4"/>
    <property type="match status" value="1"/>
</dbReference>
<dbReference type="InterPro" id="IPR013325">
    <property type="entry name" value="RNA_pol_sigma_r2"/>
</dbReference>
<evidence type="ECO:0000256" key="3">
    <source>
        <dbReference type="ARBA" id="ARBA00023125"/>
    </source>
</evidence>
<evidence type="ECO:0000256" key="5">
    <source>
        <dbReference type="RuleBase" id="RU362124"/>
    </source>
</evidence>
<dbReference type="Pfam" id="PF04542">
    <property type="entry name" value="Sigma70_r2"/>
    <property type="match status" value="1"/>
</dbReference>
<feature type="domain" description="RNA polymerase sigma-70" evidence="6">
    <location>
        <begin position="59"/>
        <end position="72"/>
    </location>
</feature>
<dbReference type="AlphaFoldDB" id="A0A0U1KVP4"/>
<dbReference type="PANTHER" id="PTHR30385">
    <property type="entry name" value="SIGMA FACTOR F FLAGELLAR"/>
    <property type="match status" value="1"/>
</dbReference>
<keyword evidence="3 5" id="KW-0238">DNA-binding</keyword>
<keyword evidence="8" id="KW-0282">Flagellum</keyword>
<reference evidence="9" key="1">
    <citation type="submission" date="2015-03" db="EMBL/GenBank/DDBJ databases">
        <authorList>
            <person name="Nijsse Bart"/>
        </authorList>
    </citation>
    <scope>NUCLEOTIDE SEQUENCE [LARGE SCALE GENOMIC DNA]</scope>
</reference>
<evidence type="ECO:0000256" key="1">
    <source>
        <dbReference type="ARBA" id="ARBA00023015"/>
    </source>
</evidence>
<sequence length="253" mass="28881">MADNNAEEKAANTLKLWREYSNNKSPEIREKIIENYLPLVKLVAGRVAVSLPQHVDKDDLISNGFFGLMESMERFDADRGVKFETYAVVRIRGAILDSLRAQDWVPATIRQKARQYEQTVAKLEHALGRSVKDEEIAMAMKIPLSELYKLINQLNASTLIPLEEFARTETASQHTPNPAQHIEEQEVKDMLAKSIDKLPEKERLVVSLYYYEGLTLKEISLILKLSEARISQLHTKAIFRLRGALSRLKSSFI</sequence>
<dbReference type="Gene3D" id="1.20.140.160">
    <property type="match status" value="1"/>
</dbReference>
<gene>
    <name evidence="8" type="ORF">SpAn4DRAFT_4017</name>
</gene>
<evidence type="ECO:0000259" key="7">
    <source>
        <dbReference type="PROSITE" id="PS00716"/>
    </source>
</evidence>
<dbReference type="InterPro" id="IPR014284">
    <property type="entry name" value="RNA_pol_sigma-70_dom"/>
</dbReference>
<dbReference type="PIRSF" id="PIRSF000770">
    <property type="entry name" value="RNA_pol_sigma-SigE/K"/>
    <property type="match status" value="1"/>
</dbReference>
<dbReference type="GO" id="GO:0003899">
    <property type="term" value="F:DNA-directed RNA polymerase activity"/>
    <property type="evidence" value="ECO:0007669"/>
    <property type="project" value="InterPro"/>
</dbReference>
<keyword evidence="2 5" id="KW-0731">Sigma factor</keyword>
<dbReference type="EMBL" id="CTRP01000004">
    <property type="protein sequence ID" value="CQR71512.1"/>
    <property type="molecule type" value="Genomic_DNA"/>
</dbReference>
<dbReference type="Proteomes" id="UP000049855">
    <property type="component" value="Unassembled WGS sequence"/>
</dbReference>
<dbReference type="InterPro" id="IPR007630">
    <property type="entry name" value="RNA_pol_sigma70_r4"/>
</dbReference>
<evidence type="ECO:0000256" key="2">
    <source>
        <dbReference type="ARBA" id="ARBA00023082"/>
    </source>
</evidence>
<organism evidence="8 9">
    <name type="scientific">Sporomusa ovata</name>
    <dbReference type="NCBI Taxonomy" id="2378"/>
    <lineage>
        <taxon>Bacteria</taxon>
        <taxon>Bacillati</taxon>
        <taxon>Bacillota</taxon>
        <taxon>Negativicutes</taxon>
        <taxon>Selenomonadales</taxon>
        <taxon>Sporomusaceae</taxon>
        <taxon>Sporomusa</taxon>
    </lineage>
</organism>
<dbReference type="InterPro" id="IPR000943">
    <property type="entry name" value="RNA_pol_sigma70"/>
</dbReference>
<dbReference type="PANTHER" id="PTHR30385:SF7">
    <property type="entry name" value="RNA POLYMERASE SIGMA FACTOR FLIA"/>
    <property type="match status" value="1"/>
</dbReference>
<keyword evidence="8" id="KW-0966">Cell projection</keyword>
<dbReference type="PROSITE" id="PS00716">
    <property type="entry name" value="SIGMA70_2"/>
    <property type="match status" value="1"/>
</dbReference>
<dbReference type="PRINTS" id="PR00046">
    <property type="entry name" value="SIGMA70FCT"/>
</dbReference>
<comment type="function">
    <text evidence="5">Sigma factors are initiation factors that promote the attachment of RNA polymerase to specific initiation sites and are then released.</text>
</comment>
<accession>A0A0U1KVP4</accession>